<comment type="pathway">
    <text evidence="2 9">Amino-acid biosynthesis; L-tryptophan biosynthesis; L-tryptophan from chorismate: step 4/5.</text>
</comment>
<keyword evidence="5 9" id="KW-0210">Decarboxylase</keyword>
<dbReference type="CDD" id="cd00331">
    <property type="entry name" value="IGPS"/>
    <property type="match status" value="1"/>
</dbReference>
<accession>A0A0X8FB72</accession>
<dbReference type="UniPathway" id="UPA00035">
    <property type="reaction ID" value="UER00043"/>
</dbReference>
<keyword evidence="7 9" id="KW-0057">Aromatic amino acid biosynthesis</keyword>
<evidence type="ECO:0000256" key="3">
    <source>
        <dbReference type="ARBA" id="ARBA00008737"/>
    </source>
</evidence>
<dbReference type="KEGG" id="asan:AWM72_04815"/>
<dbReference type="InterPro" id="IPR001468">
    <property type="entry name" value="Indole-3-GlycerolPSynthase_CS"/>
</dbReference>
<proteinExistence type="inferred from homology"/>
<dbReference type="HAMAP" id="MF_00134_B">
    <property type="entry name" value="IGPS_B"/>
    <property type="match status" value="1"/>
</dbReference>
<dbReference type="GO" id="GO:0000162">
    <property type="term" value="P:L-tryptophan biosynthetic process"/>
    <property type="evidence" value="ECO:0007669"/>
    <property type="project" value="UniProtKB-UniRule"/>
</dbReference>
<evidence type="ECO:0000313" key="12">
    <source>
        <dbReference type="EMBL" id="PKZ22218.1"/>
    </source>
</evidence>
<reference evidence="13" key="2">
    <citation type="submission" date="2016-01" db="EMBL/GenBank/DDBJ databases">
        <title>Six Aerococcus type strain genome sequencing and assembly using PacBio and Illumina Hiseq.</title>
        <authorList>
            <person name="Carkaci D."/>
            <person name="Dargis R."/>
            <person name="Nielsen X.C."/>
            <person name="Skovgaard O."/>
            <person name="Fuursted K."/>
            <person name="Christensen J.J."/>
        </authorList>
    </citation>
    <scope>NUCLEOTIDE SEQUENCE [LARGE SCALE GENOMIC DNA]</scope>
    <source>
        <strain evidence="13">CCUG43001</strain>
    </source>
</reference>
<evidence type="ECO:0000313" key="13">
    <source>
        <dbReference type="Proteomes" id="UP000069912"/>
    </source>
</evidence>
<evidence type="ECO:0000256" key="5">
    <source>
        <dbReference type="ARBA" id="ARBA00022793"/>
    </source>
</evidence>
<keyword evidence="8 9" id="KW-0456">Lyase</keyword>
<keyword evidence="4 9" id="KW-0028">Amino-acid biosynthesis</keyword>
<dbReference type="InterPro" id="IPR013798">
    <property type="entry name" value="Indole-3-glycerol_P_synth_dom"/>
</dbReference>
<evidence type="ECO:0000256" key="4">
    <source>
        <dbReference type="ARBA" id="ARBA00022605"/>
    </source>
</evidence>
<dbReference type="Proteomes" id="UP000069912">
    <property type="component" value="Chromosome"/>
</dbReference>
<reference evidence="12 14" key="3">
    <citation type="submission" date="2017-12" db="EMBL/GenBank/DDBJ databases">
        <title>Phylogenetic diversity of female urinary microbiome.</title>
        <authorList>
            <person name="Thomas-White K."/>
            <person name="Wolfe A.J."/>
        </authorList>
    </citation>
    <scope>NUCLEOTIDE SEQUENCE [LARGE SCALE GENOMIC DNA]</scope>
    <source>
        <strain evidence="12 14">UMB0139</strain>
    </source>
</reference>
<dbReference type="RefSeq" id="WP_067974080.1">
    <property type="nucleotide sequence ID" value="NZ_CAJHKM010000001.1"/>
</dbReference>
<protein>
    <recommendedName>
        <fullName evidence="9">Indole-3-glycerol phosphate synthase</fullName>
        <shortName evidence="9">IGPS</shortName>
        <ecNumber evidence="9">4.1.1.48</ecNumber>
    </recommendedName>
</protein>
<dbReference type="PANTHER" id="PTHR22854:SF2">
    <property type="entry name" value="INDOLE-3-GLYCEROL-PHOSPHATE SYNTHASE"/>
    <property type="match status" value="1"/>
</dbReference>
<comment type="similarity">
    <text evidence="3 9">Belongs to the TrpC family.</text>
</comment>
<reference evidence="11 13" key="1">
    <citation type="journal article" date="2016" name="Genome Announc.">
        <title>Complete Genome Sequences of Aerococcus christensenii CCUG 28831T, Aerococcus sanguinicola CCUG 43001T, Aerococcus urinae CCUG 36881T, Aerococcus urinaeequi CCUG 28094T, Aerococcus urinaehominis CCUG 42038 BT, and Aerococcus viridans CCUG 4311T.</title>
        <authorList>
            <person name="Carkaci D."/>
            <person name="Dargis R."/>
            <person name="Nielsen X.C."/>
            <person name="Skovgaard O."/>
            <person name="Fuursted K."/>
            <person name="Christensen J.J."/>
        </authorList>
    </citation>
    <scope>NUCLEOTIDE SEQUENCE [LARGE SCALE GENOMIC DNA]</scope>
    <source>
        <strain evidence="11 13">CCUG43001</strain>
    </source>
</reference>
<evidence type="ECO:0000256" key="8">
    <source>
        <dbReference type="ARBA" id="ARBA00023239"/>
    </source>
</evidence>
<dbReference type="GeneID" id="92903387"/>
<dbReference type="Pfam" id="PF00218">
    <property type="entry name" value="IGPS"/>
    <property type="match status" value="1"/>
</dbReference>
<dbReference type="InterPro" id="IPR045186">
    <property type="entry name" value="Indole-3-glycerol_P_synth"/>
</dbReference>
<dbReference type="NCBIfam" id="NF001377">
    <property type="entry name" value="PRK00278.2-4"/>
    <property type="match status" value="1"/>
</dbReference>
<gene>
    <name evidence="9" type="primary">trpC</name>
    <name evidence="11" type="ORF">AWM72_04815</name>
    <name evidence="12" type="ORF">CYJ28_03630</name>
</gene>
<keyword evidence="13" id="KW-1185">Reference proteome</keyword>
<feature type="domain" description="Indole-3-glycerol phosphate synthase" evidence="10">
    <location>
        <begin position="3"/>
        <end position="258"/>
    </location>
</feature>
<evidence type="ECO:0000256" key="2">
    <source>
        <dbReference type="ARBA" id="ARBA00004696"/>
    </source>
</evidence>
<dbReference type="FunFam" id="3.20.20.70:FF:000024">
    <property type="entry name" value="Indole-3-glycerol phosphate synthase"/>
    <property type="match status" value="1"/>
</dbReference>
<organism evidence="11 13">
    <name type="scientific">Aerococcus sanguinicola</name>
    <dbReference type="NCBI Taxonomy" id="119206"/>
    <lineage>
        <taxon>Bacteria</taxon>
        <taxon>Bacillati</taxon>
        <taxon>Bacillota</taxon>
        <taxon>Bacilli</taxon>
        <taxon>Lactobacillales</taxon>
        <taxon>Aerococcaceae</taxon>
        <taxon>Aerococcus</taxon>
    </lineage>
</organism>
<dbReference type="GO" id="GO:0004640">
    <property type="term" value="F:phosphoribosylanthranilate isomerase activity"/>
    <property type="evidence" value="ECO:0007669"/>
    <property type="project" value="TreeGrafter"/>
</dbReference>
<dbReference type="OrthoDB" id="9804217at2"/>
<dbReference type="PROSITE" id="PS00614">
    <property type="entry name" value="IGPS"/>
    <property type="match status" value="1"/>
</dbReference>
<name>A0A0X8FB72_9LACT</name>
<dbReference type="EMBL" id="CP014160">
    <property type="protein sequence ID" value="AMB94128.1"/>
    <property type="molecule type" value="Genomic_DNA"/>
</dbReference>
<evidence type="ECO:0000256" key="7">
    <source>
        <dbReference type="ARBA" id="ARBA00023141"/>
    </source>
</evidence>
<dbReference type="SUPFAM" id="SSF51366">
    <property type="entry name" value="Ribulose-phoshate binding barrel"/>
    <property type="match status" value="1"/>
</dbReference>
<evidence type="ECO:0000256" key="9">
    <source>
        <dbReference type="HAMAP-Rule" id="MF_00134"/>
    </source>
</evidence>
<dbReference type="Proteomes" id="UP000234239">
    <property type="component" value="Unassembled WGS sequence"/>
</dbReference>
<dbReference type="EMBL" id="PKGY01000002">
    <property type="protein sequence ID" value="PKZ22218.1"/>
    <property type="molecule type" value="Genomic_DNA"/>
</dbReference>
<evidence type="ECO:0000256" key="1">
    <source>
        <dbReference type="ARBA" id="ARBA00001633"/>
    </source>
</evidence>
<evidence type="ECO:0000256" key="6">
    <source>
        <dbReference type="ARBA" id="ARBA00022822"/>
    </source>
</evidence>
<evidence type="ECO:0000313" key="14">
    <source>
        <dbReference type="Proteomes" id="UP000234239"/>
    </source>
</evidence>
<evidence type="ECO:0000313" key="11">
    <source>
        <dbReference type="EMBL" id="AMB94128.1"/>
    </source>
</evidence>
<dbReference type="InterPro" id="IPR013785">
    <property type="entry name" value="Aldolase_TIM"/>
</dbReference>
<dbReference type="EC" id="4.1.1.48" evidence="9"/>
<sequence>MILDDIVQKRKIRYQERMSQKPLAELEAACQAIDLSQEAPFPFYNTLSQQDRFHFICECKKASPSKGLIQADYQPADIAQAYQAAGASAISILTEPDFFQGSDQDFRAVRQATSLPLLRKDFIFTAYQIYEAKLLGANAVLLIVSILNDEDLAHFQKLAHDLNLDALVECHDLEEIERAKAIGARIIGVNNRDLKTFTVDLDNTQRLRQHVPEDIVFVAESGVSQRDQVARLEAGKVNALLIGESLMRAENKGQVLSQLRGDYHD</sequence>
<dbReference type="PANTHER" id="PTHR22854">
    <property type="entry name" value="TRYPTOPHAN BIOSYNTHESIS PROTEIN"/>
    <property type="match status" value="1"/>
</dbReference>
<dbReference type="GO" id="GO:0004425">
    <property type="term" value="F:indole-3-glycerol-phosphate synthase activity"/>
    <property type="evidence" value="ECO:0007669"/>
    <property type="project" value="UniProtKB-UniRule"/>
</dbReference>
<keyword evidence="6 9" id="KW-0822">Tryptophan biosynthesis</keyword>
<comment type="catalytic activity">
    <reaction evidence="1 9">
        <text>1-(2-carboxyphenylamino)-1-deoxy-D-ribulose 5-phosphate + H(+) = (1S,2R)-1-C-(indol-3-yl)glycerol 3-phosphate + CO2 + H2O</text>
        <dbReference type="Rhea" id="RHEA:23476"/>
        <dbReference type="ChEBI" id="CHEBI:15377"/>
        <dbReference type="ChEBI" id="CHEBI:15378"/>
        <dbReference type="ChEBI" id="CHEBI:16526"/>
        <dbReference type="ChEBI" id="CHEBI:58613"/>
        <dbReference type="ChEBI" id="CHEBI:58866"/>
        <dbReference type="EC" id="4.1.1.48"/>
    </reaction>
</comment>
<dbReference type="Gene3D" id="3.20.20.70">
    <property type="entry name" value="Aldolase class I"/>
    <property type="match status" value="1"/>
</dbReference>
<dbReference type="InterPro" id="IPR011060">
    <property type="entry name" value="RibuloseP-bd_barrel"/>
</dbReference>
<evidence type="ECO:0000259" key="10">
    <source>
        <dbReference type="Pfam" id="PF00218"/>
    </source>
</evidence>
<dbReference type="AlphaFoldDB" id="A0A0X8FB72"/>